<proteinExistence type="predicted"/>
<evidence type="ECO:0000313" key="3">
    <source>
        <dbReference type="Proteomes" id="UP000286862"/>
    </source>
</evidence>
<feature type="chain" id="PRO_5018669069" evidence="1">
    <location>
        <begin position="26"/>
        <end position="264"/>
    </location>
</feature>
<keyword evidence="2" id="KW-0449">Lipoprotein</keyword>
<sequence length="264" mass="30206">MKKYFFNLSIIFFAVTANFTSPAFSGVLQKDLQNTPDFDQAAKETHDDREGGWWDELPKEKKALYTNISAAAFITLYGMADWDYGSGGFHFADEGWFEKDSKYGGADKAGHFWSTYAVADAFTGLYKHWGYDKKTAGRYGVFSSWAVQTIMELDDGTSQTQGFDWGDMTMNTLGALTSMLMEQYPELDRKIDFRVEYALNVPVQGIFDDYSNMYYALVVKLDGFDQLQHSWLQWAELHAGYCTRGYDTSEPDQERRVYLGISFN</sequence>
<accession>A0A3S3UFA7</accession>
<comment type="caution">
    <text evidence="2">The sequence shown here is derived from an EMBL/GenBank/DDBJ whole genome shotgun (WGS) entry which is preliminary data.</text>
</comment>
<reference evidence="2 3" key="1">
    <citation type="submission" date="2017-01" db="EMBL/GenBank/DDBJ databases">
        <title>The cable genome- insights into the physiology and evolution of filamentous bacteria capable of sulfide oxidation via long distance electron transfer.</title>
        <authorList>
            <person name="Schreiber L."/>
            <person name="Bjerg J.T."/>
            <person name="Boggild A."/>
            <person name="Van De Vossenberg J."/>
            <person name="Meysman F."/>
            <person name="Nielsen L.P."/>
            <person name="Schramm A."/>
            <person name="Kjeldsen K.U."/>
        </authorList>
    </citation>
    <scope>NUCLEOTIDE SEQUENCE [LARGE SCALE GENOMIC DNA]</scope>
    <source>
        <strain evidence="2">A2</strain>
    </source>
</reference>
<dbReference type="Proteomes" id="UP000286862">
    <property type="component" value="Unassembled WGS sequence"/>
</dbReference>
<keyword evidence="1" id="KW-0732">Signal</keyword>
<evidence type="ECO:0000256" key="1">
    <source>
        <dbReference type="SAM" id="SignalP"/>
    </source>
</evidence>
<feature type="signal peptide" evidence="1">
    <location>
        <begin position="1"/>
        <end position="25"/>
    </location>
</feature>
<dbReference type="Pfam" id="PF10043">
    <property type="entry name" value="DUF2279"/>
    <property type="match status" value="1"/>
</dbReference>
<name>A0A3S3UFA7_9BACT</name>
<dbReference type="EMBL" id="MTKQ01000048">
    <property type="protein sequence ID" value="RWX48875.1"/>
    <property type="molecule type" value="Genomic_DNA"/>
</dbReference>
<organism evidence="2 3">
    <name type="scientific">Candidatus Electrothrix marina</name>
    <dbReference type="NCBI Taxonomy" id="1859130"/>
    <lineage>
        <taxon>Bacteria</taxon>
        <taxon>Pseudomonadati</taxon>
        <taxon>Thermodesulfobacteriota</taxon>
        <taxon>Desulfobulbia</taxon>
        <taxon>Desulfobulbales</taxon>
        <taxon>Desulfobulbaceae</taxon>
        <taxon>Candidatus Electrothrix</taxon>
    </lineage>
</organism>
<feature type="non-terminal residue" evidence="2">
    <location>
        <position position="264"/>
    </location>
</feature>
<gene>
    <name evidence="2" type="ORF">VT99_10484</name>
</gene>
<dbReference type="AlphaFoldDB" id="A0A3S3UFA7"/>
<evidence type="ECO:0000313" key="2">
    <source>
        <dbReference type="EMBL" id="RWX48875.1"/>
    </source>
</evidence>
<dbReference type="InterPro" id="IPR018736">
    <property type="entry name" value="DUF2279_periplasmic_lipo"/>
</dbReference>
<protein>
    <submittedName>
        <fullName evidence="2">Putative lipoprotein (DUF2279)</fullName>
    </submittedName>
</protein>